<reference evidence="11" key="3">
    <citation type="submission" date="2020-06" db="EMBL/GenBank/DDBJ databases">
        <authorList>
            <person name="Studholme D.J."/>
        </authorList>
    </citation>
    <scope>NUCLEOTIDE SEQUENCE</scope>
    <source>
        <strain evidence="11">NZFS 2646</strain>
    </source>
</reference>
<dbReference type="AlphaFoldDB" id="A0A3R7NEI8"/>
<dbReference type="PANTHER" id="PTHR11214">
    <property type="entry name" value="BETA-1,3-N-ACETYLGLUCOSAMINYLTRANSFERASE"/>
    <property type="match status" value="1"/>
</dbReference>
<dbReference type="Proteomes" id="UP000285883">
    <property type="component" value="Unassembled WGS sequence"/>
</dbReference>
<evidence type="ECO:0000256" key="8">
    <source>
        <dbReference type="ARBA" id="ARBA00023034"/>
    </source>
</evidence>
<evidence type="ECO:0000256" key="5">
    <source>
        <dbReference type="ARBA" id="ARBA00022692"/>
    </source>
</evidence>
<keyword evidence="9" id="KW-0472">Membrane</keyword>
<dbReference type="EMBL" id="JPWV03000062">
    <property type="protein sequence ID" value="KAG2526990.1"/>
    <property type="molecule type" value="Genomic_DNA"/>
</dbReference>
<dbReference type="GO" id="GO:0000139">
    <property type="term" value="C:Golgi membrane"/>
    <property type="evidence" value="ECO:0007669"/>
    <property type="project" value="UniProtKB-SubCell"/>
</dbReference>
<dbReference type="GO" id="GO:0016758">
    <property type="term" value="F:hexosyltransferase activity"/>
    <property type="evidence" value="ECO:0007669"/>
    <property type="project" value="InterPro"/>
</dbReference>
<protein>
    <recommendedName>
        <fullName evidence="10">Hexosyltransferase</fullName>
        <ecNumber evidence="10">2.4.1.-</ecNumber>
    </recommendedName>
</protein>
<dbReference type="EMBL" id="MBDN02000201">
    <property type="protein sequence ID" value="RLN78216.1"/>
    <property type="molecule type" value="Genomic_DNA"/>
</dbReference>
<keyword evidence="3 10" id="KW-0328">Glycosyltransferase</keyword>
<accession>A0A3R7NEI8</accession>
<reference evidence="14 15" key="2">
    <citation type="submission" date="2018-07" db="EMBL/GenBank/DDBJ databases">
        <title>Genome sequencing of oomycete isolates from Chile give support for New Zealand origin for Phytophthora kernoviae and make available the first Nothophytophthora sp. genome.</title>
        <authorList>
            <person name="Studholme D.J."/>
            <person name="Sanfuentes E."/>
            <person name="Panda P."/>
            <person name="Hill R."/>
            <person name="Sambles C."/>
            <person name="Grant M."/>
            <person name="Williams N.M."/>
            <person name="Mcdougal R.L."/>
        </authorList>
    </citation>
    <scope>NUCLEOTIDE SEQUENCE [LARGE SCALE GENOMIC DNA]</scope>
    <source>
        <strain evidence="12">Chile2</strain>
        <strain evidence="13">Chile4</strain>
    </source>
</reference>
<evidence type="ECO:0000313" key="12">
    <source>
        <dbReference type="EMBL" id="RLN14174.1"/>
    </source>
</evidence>
<evidence type="ECO:0000313" key="13">
    <source>
        <dbReference type="EMBL" id="RLN78216.1"/>
    </source>
</evidence>
<name>A0A3R7NEI8_9STRA</name>
<keyword evidence="7" id="KW-1133">Transmembrane helix</keyword>
<evidence type="ECO:0000256" key="6">
    <source>
        <dbReference type="ARBA" id="ARBA00022968"/>
    </source>
</evidence>
<evidence type="ECO:0000256" key="3">
    <source>
        <dbReference type="ARBA" id="ARBA00022676"/>
    </source>
</evidence>
<evidence type="ECO:0000256" key="1">
    <source>
        <dbReference type="ARBA" id="ARBA00004323"/>
    </source>
</evidence>
<dbReference type="Gene3D" id="3.90.550.50">
    <property type="match status" value="1"/>
</dbReference>
<organism evidence="13 14">
    <name type="scientific">Phytophthora kernoviae</name>
    <dbReference type="NCBI Taxonomy" id="325452"/>
    <lineage>
        <taxon>Eukaryota</taxon>
        <taxon>Sar</taxon>
        <taxon>Stramenopiles</taxon>
        <taxon>Oomycota</taxon>
        <taxon>Peronosporomycetes</taxon>
        <taxon>Peronosporales</taxon>
        <taxon>Peronosporaceae</taxon>
        <taxon>Phytophthora</taxon>
    </lineage>
</organism>
<dbReference type="Pfam" id="PF01762">
    <property type="entry name" value="Galactosyl_T"/>
    <property type="match status" value="1"/>
</dbReference>
<dbReference type="EMBL" id="MAYM02001643">
    <property type="protein sequence ID" value="RLN14174.1"/>
    <property type="molecule type" value="Genomic_DNA"/>
</dbReference>
<keyword evidence="5" id="KW-0812">Transmembrane</keyword>
<evidence type="ECO:0000313" key="14">
    <source>
        <dbReference type="Proteomes" id="UP000285624"/>
    </source>
</evidence>
<dbReference type="STRING" id="325452.A0A3R7NEI8"/>
<evidence type="ECO:0000256" key="9">
    <source>
        <dbReference type="ARBA" id="ARBA00023136"/>
    </source>
</evidence>
<keyword evidence="6" id="KW-0735">Signal-anchor</keyword>
<evidence type="ECO:0000256" key="7">
    <source>
        <dbReference type="ARBA" id="ARBA00022989"/>
    </source>
</evidence>
<sequence length="484" mass="54677">MAVLWVEVDLYFECANNVDVTSLQPEEEILEGLRLLYPTPNTQYKSPLVFRFQLLTPDFSQLMETYAGSRWVCLLLDDAWRRCISINSETLIVENLEAGNHTARIVLTDSATPGTGKRLQESEEVSFVILNNEAFAAMMEQQRWDDLSLHGADIGAKEKMGVLDWFQLKQQGDAGNANDYVTHEVNAATGQVNLDSWETKATPTNPPLLIVGVKTRVVAGFPFRQAIRETWASKDNLAQNVQVLFAGCRLPADTSEEIRQAIAFEQRVYGDLLTDALDCEDSYATLTEKVKEFLHFVGTDHVLRRAEYVMIADEDVYLRAGDLAEQLAGMGPLRDIYAGHVKEGTLFRPERNPQQRYYLPESEYPMDEFPPFAWGPHYFMSMDVAEFIADNREELQGLRGLDDVSVALWLLAIQVHPQHIAPFKNLREAPCTDDIISYADLGPAALRIIQSNLRANRSFCHGFNAYTWDKGYLQRSEKTTSSSA</sequence>
<evidence type="ECO:0000256" key="10">
    <source>
        <dbReference type="RuleBase" id="RU363063"/>
    </source>
</evidence>
<comment type="caution">
    <text evidence="13">The sequence shown here is derived from an EMBL/GenBank/DDBJ whole genome shotgun (WGS) entry which is preliminary data.</text>
</comment>
<dbReference type="EC" id="2.4.1.-" evidence="10"/>
<proteinExistence type="inferred from homology"/>
<evidence type="ECO:0000256" key="4">
    <source>
        <dbReference type="ARBA" id="ARBA00022679"/>
    </source>
</evidence>
<dbReference type="InterPro" id="IPR002659">
    <property type="entry name" value="Glyco_trans_31"/>
</dbReference>
<gene>
    <name evidence="12" type="ORF">BBI17_006262</name>
    <name evidence="13" type="ORF">BBO99_00006119</name>
    <name evidence="11" type="ORF">JM16_002379</name>
</gene>
<keyword evidence="14" id="KW-1185">Reference proteome</keyword>
<keyword evidence="4" id="KW-0808">Transferase</keyword>
<dbReference type="Proteomes" id="UP000785171">
    <property type="component" value="Unassembled WGS sequence"/>
</dbReference>
<dbReference type="Proteomes" id="UP000285624">
    <property type="component" value="Unassembled WGS sequence"/>
</dbReference>
<comment type="subcellular location">
    <subcellularLocation>
        <location evidence="1 10">Golgi apparatus membrane</location>
        <topology evidence="1 10">Single-pass type II membrane protein</topology>
    </subcellularLocation>
</comment>
<evidence type="ECO:0000313" key="15">
    <source>
        <dbReference type="Proteomes" id="UP000285883"/>
    </source>
</evidence>
<evidence type="ECO:0000256" key="2">
    <source>
        <dbReference type="ARBA" id="ARBA00008661"/>
    </source>
</evidence>
<comment type="similarity">
    <text evidence="2 10">Belongs to the glycosyltransferase 31 family.</text>
</comment>
<evidence type="ECO:0000313" key="11">
    <source>
        <dbReference type="EMBL" id="KAG2526990.1"/>
    </source>
</evidence>
<dbReference type="PANTHER" id="PTHR11214:SF3">
    <property type="entry name" value="BETA-1,3-GALACTOSYLTRANSFERASE 6"/>
    <property type="match status" value="1"/>
</dbReference>
<reference evidence="11" key="1">
    <citation type="journal article" date="2015" name="Genom Data">
        <title>Genome sequences of six Phytophthora species associated with forests in New Zealand.</title>
        <authorList>
            <person name="Studholme D.J."/>
            <person name="McDougal R.L."/>
            <person name="Sambles C."/>
            <person name="Hansen E."/>
            <person name="Hardy G."/>
            <person name="Grant M."/>
            <person name="Ganley R.J."/>
            <person name="Williams N.M."/>
        </authorList>
    </citation>
    <scope>NUCLEOTIDE SEQUENCE</scope>
    <source>
        <strain evidence="11">NZFS 2646</strain>
    </source>
</reference>
<keyword evidence="8 10" id="KW-0333">Golgi apparatus</keyword>